<dbReference type="Pfam" id="PF10106">
    <property type="entry name" value="DUF2345"/>
    <property type="match status" value="1"/>
</dbReference>
<dbReference type="NCBIfam" id="TIGR03361">
    <property type="entry name" value="VI_Rhs_Vgr"/>
    <property type="match status" value="1"/>
</dbReference>
<dbReference type="Pfam" id="PF05954">
    <property type="entry name" value="Phage_GPD"/>
    <property type="match status" value="1"/>
</dbReference>
<comment type="similarity">
    <text evidence="1">Belongs to the VgrG protein family.</text>
</comment>
<dbReference type="KEGG" id="rox:BV494_05515"/>
<feature type="coiled-coil region" evidence="2">
    <location>
        <begin position="575"/>
        <end position="623"/>
    </location>
</feature>
<feature type="domain" description="Gp5/Type VI secretion system Vgr protein OB-fold" evidence="3">
    <location>
        <begin position="425"/>
        <end position="475"/>
    </location>
</feature>
<evidence type="ECO:0000256" key="2">
    <source>
        <dbReference type="SAM" id="Coils"/>
    </source>
</evidence>
<dbReference type="AlphaFoldDB" id="A0A2L1UNA4"/>
<dbReference type="SUPFAM" id="SSF69279">
    <property type="entry name" value="Phage tail proteins"/>
    <property type="match status" value="2"/>
</dbReference>
<dbReference type="InterPro" id="IPR006531">
    <property type="entry name" value="Gp5/Vgr_OB"/>
</dbReference>
<name>A0A2L1UNA4_9GAMM</name>
<dbReference type="Gene3D" id="4.10.220.110">
    <property type="match status" value="1"/>
</dbReference>
<feature type="domain" description="Putative type VI secretion system Rhs element associated Vgr" evidence="5">
    <location>
        <begin position="495"/>
        <end position="596"/>
    </location>
</feature>
<sequence length="834" mass="92409">MSIQEYILAGSKLPIHNHYQLRLTRLESQQPGVDISVLKFSGTEAISDILRYEIEFTSAVKDIPAQHIINYSALFLMYPDGKPWEAVKPRIIPGVITQFRQCSTSADETRYVATLEHRLTRLNQGSNNAIYQNDSVISMTENTFLRYNMDRLDFRFALNDQYPLKKFMMQFGESEYAHIARRLADSGISYFFEYDEENNCDVMVLADHSYAWPEPVAITFRNPAGMFDGGLESVWEMSVSRKSIPKSVTVSDDYYPAAQSDMTATTATNPDYPALVAEDYRWGEYYPEPGKEYSSEPGQGMWYAKRRQERYLTEQITFEGKSNCMTLRPGMVITTPGKDWPEAPDGLLIVSTESQNVARDTAYFVTFTAVPRNTQHPYRPVLLPWPVVTGTLPARISSAHPDEPYAHINADGLYRAQFGFDRTAWQKGFESCWLRLAKPYSGDSYGFHMPLLDSTGVAIAFENGDVDRPYIAYALHDSRHPDHVALPNYKRNVIRTPANNKLRLDDTRGKEHIKLSTPASGKSQLNLGALVDDKRKDRGHGAELRTDDWVSVRGGKGVFISADVQASAGGQQLDMQQAKALLSSARVEMQSLSASAQQAQALAADIDRQQTLLQQKLDKLQQAVLLLSAPKGVGIVSGDSMQLYAEDSLTLTAGKQVDIGAAKKFTVAAGEQISLYSRQGTKMFAAKGDIDVQAQGGKFTTWSTDDTHIASGKKMTVTAQDELVLICGGAYIKLKGGNVEIGGPGKLRVKNAGIVKQGAASMQSTMKSFEPESFDEKFVVSHALTGHPISNIPYRITMPDGKIIEGITSATGETELTQSEIVDDMILSVFPKGK</sequence>
<proteinExistence type="inferred from homology"/>
<dbReference type="Gene3D" id="3.55.50.10">
    <property type="entry name" value="Baseplate protein-like domains"/>
    <property type="match status" value="1"/>
</dbReference>
<dbReference type="Proteomes" id="UP000239197">
    <property type="component" value="Chromosome"/>
</dbReference>
<protein>
    <submittedName>
        <fullName evidence="6">Type IV secretion protein Rhs</fullName>
    </submittedName>
</protein>
<accession>A0A2L1UNA4</accession>
<feature type="domain" description="DUF2345" evidence="4">
    <location>
        <begin position="615"/>
        <end position="759"/>
    </location>
</feature>
<evidence type="ECO:0000256" key="1">
    <source>
        <dbReference type="ARBA" id="ARBA00005558"/>
    </source>
</evidence>
<dbReference type="InterPro" id="IPR037026">
    <property type="entry name" value="Vgr_OB-fold_dom_sf"/>
</dbReference>
<dbReference type="EMBL" id="CP019062">
    <property type="protein sequence ID" value="AVF34415.1"/>
    <property type="molecule type" value="Genomic_DNA"/>
</dbReference>
<dbReference type="Gene3D" id="2.40.50.230">
    <property type="entry name" value="Gp5 N-terminal domain"/>
    <property type="match status" value="1"/>
</dbReference>
<gene>
    <name evidence="6" type="ORF">BV494_05515</name>
</gene>
<dbReference type="OrthoDB" id="6710627at2"/>
<dbReference type="Pfam" id="PF04717">
    <property type="entry name" value="Phage_base_V"/>
    <property type="match status" value="1"/>
</dbReference>
<keyword evidence="2" id="KW-0175">Coiled coil</keyword>
<evidence type="ECO:0000259" key="3">
    <source>
        <dbReference type="Pfam" id="PF04717"/>
    </source>
</evidence>
<evidence type="ECO:0000313" key="7">
    <source>
        <dbReference type="Proteomes" id="UP000239197"/>
    </source>
</evidence>
<evidence type="ECO:0000313" key="6">
    <source>
        <dbReference type="EMBL" id="AVF34415.1"/>
    </source>
</evidence>
<dbReference type="InterPro" id="IPR018769">
    <property type="entry name" value="VgrG2_DUF2345"/>
</dbReference>
<evidence type="ECO:0000259" key="4">
    <source>
        <dbReference type="Pfam" id="PF10106"/>
    </source>
</evidence>
<dbReference type="RefSeq" id="WP_104921944.1">
    <property type="nucleotide sequence ID" value="NZ_CP019062.1"/>
</dbReference>
<dbReference type="SUPFAM" id="SSF69255">
    <property type="entry name" value="gp5 N-terminal domain-like"/>
    <property type="match status" value="1"/>
</dbReference>
<keyword evidence="7" id="KW-1185">Reference proteome</keyword>
<organism evidence="6 7">
    <name type="scientific">Rahnella sikkimica</name>
    <dbReference type="NCBI Taxonomy" id="1805933"/>
    <lineage>
        <taxon>Bacteria</taxon>
        <taxon>Pseudomonadati</taxon>
        <taxon>Pseudomonadota</taxon>
        <taxon>Gammaproteobacteria</taxon>
        <taxon>Enterobacterales</taxon>
        <taxon>Yersiniaceae</taxon>
        <taxon>Rahnella</taxon>
    </lineage>
</organism>
<dbReference type="InterPro" id="IPR017847">
    <property type="entry name" value="T6SS_RhsGE_Vgr_subset"/>
</dbReference>
<evidence type="ECO:0000259" key="5">
    <source>
        <dbReference type="Pfam" id="PF13296"/>
    </source>
</evidence>
<dbReference type="NCBIfam" id="TIGR01646">
    <property type="entry name" value="vgr_GE"/>
    <property type="match status" value="1"/>
</dbReference>
<dbReference type="InterPro" id="IPR006533">
    <property type="entry name" value="T6SS_Vgr_RhsGE"/>
</dbReference>
<dbReference type="Pfam" id="PF13296">
    <property type="entry name" value="T6SS_Vgr"/>
    <property type="match status" value="1"/>
</dbReference>
<dbReference type="InterPro" id="IPR028244">
    <property type="entry name" value="T6SS_Rhs_Vgr_dom"/>
</dbReference>
<dbReference type="Gene3D" id="2.30.110.50">
    <property type="match status" value="1"/>
</dbReference>
<reference evidence="7" key="1">
    <citation type="submission" date="2017-01" db="EMBL/GenBank/DDBJ databases">
        <title>Genome sequence of Rouxiella sp. ERMR1:05.</title>
        <authorList>
            <person name="Kumar R."/>
            <person name="Singh D."/>
            <person name="Kumar S."/>
        </authorList>
    </citation>
    <scope>NUCLEOTIDE SEQUENCE [LARGE SCALE GENOMIC DNA]</scope>
    <source>
        <strain evidence="7">ERMR1:05</strain>
    </source>
</reference>